<feature type="domain" description="Terminase ATPase subunit N-terminal" evidence="3">
    <location>
        <begin position="45"/>
        <end position="102"/>
    </location>
</feature>
<dbReference type="Proteomes" id="UP000383971">
    <property type="component" value="Unassembled WGS sequence"/>
</dbReference>
<evidence type="ECO:0000256" key="2">
    <source>
        <dbReference type="SAM" id="MobiDB-lite"/>
    </source>
</evidence>
<evidence type="ECO:0000256" key="1">
    <source>
        <dbReference type="ARBA" id="ARBA00022612"/>
    </source>
</evidence>
<dbReference type="AlphaFoldDB" id="A0A5E4XXW2"/>
<dbReference type="InterPro" id="IPR035421">
    <property type="entry name" value="Terminase_6C"/>
</dbReference>
<dbReference type="Gene3D" id="3.30.420.240">
    <property type="match status" value="1"/>
</dbReference>
<name>A0A5E4XXW2_9BURK</name>
<gene>
    <name evidence="5" type="ORF">PCO31111_04180</name>
</gene>
<evidence type="ECO:0000313" key="6">
    <source>
        <dbReference type="Proteomes" id="UP000383971"/>
    </source>
</evidence>
<evidence type="ECO:0000313" key="5">
    <source>
        <dbReference type="EMBL" id="VVE41180.1"/>
    </source>
</evidence>
<dbReference type="Pfam" id="PF03237">
    <property type="entry name" value="Terminase_6N"/>
    <property type="match status" value="1"/>
</dbReference>
<evidence type="ECO:0000259" key="4">
    <source>
        <dbReference type="Pfam" id="PF17289"/>
    </source>
</evidence>
<reference evidence="5 6" key="1">
    <citation type="submission" date="2019-08" db="EMBL/GenBank/DDBJ databases">
        <authorList>
            <person name="Peeters C."/>
        </authorList>
    </citation>
    <scope>NUCLEOTIDE SEQUENCE [LARGE SCALE GENOMIC DNA]</scope>
    <source>
        <strain evidence="5 6">LMG 31111</strain>
    </source>
</reference>
<dbReference type="Gene3D" id="3.40.50.300">
    <property type="entry name" value="P-loop containing nucleotide triphosphate hydrolases"/>
    <property type="match status" value="1"/>
</dbReference>
<evidence type="ECO:0000259" key="3">
    <source>
        <dbReference type="Pfam" id="PF06056"/>
    </source>
</evidence>
<dbReference type="EMBL" id="CABPSE010000017">
    <property type="protein sequence ID" value="VVE41180.1"/>
    <property type="molecule type" value="Genomic_DNA"/>
</dbReference>
<protein>
    <submittedName>
        <fullName evidence="5">Oxidoreductase</fullName>
    </submittedName>
</protein>
<keyword evidence="1" id="KW-1188">Viral release from host cell</keyword>
<proteinExistence type="predicted"/>
<feature type="region of interest" description="Disordered" evidence="2">
    <location>
        <begin position="133"/>
        <end position="163"/>
    </location>
</feature>
<accession>A0A5E4XXW2</accession>
<organism evidence="5 6">
    <name type="scientific">Pandoraea communis</name>
    <dbReference type="NCBI Taxonomy" id="2508297"/>
    <lineage>
        <taxon>Bacteria</taxon>
        <taxon>Pseudomonadati</taxon>
        <taxon>Pseudomonadota</taxon>
        <taxon>Betaproteobacteria</taxon>
        <taxon>Burkholderiales</taxon>
        <taxon>Burkholderiaceae</taxon>
        <taxon>Pandoraea</taxon>
    </lineage>
</organism>
<sequence length="625" mass="70549">MFGVGRARGNASVLCTDASQHGCVDRTRARGQPVGMTQQHVTDTDPRIEARNLYFAGWRVARIAEKIGEKASTVHSWSRRDKWKDTAPVDRVELSLEARMIQLVRKENKEGKDFKEIDLLGRQIERMQRVHKYQQTGNEVDLNPKIASRNSGPRKKPEKNSINEKQLGQLRDAFMDSMFGYQRAWYEAGLLHRIRDILKSRQIGATWYFAREAFIDALDTGRNQIFLSASKAQAHVFQQYIKQFAKDAADVDLNGSPMHLPHTGANLYFLGTNARTAQSYHGNLYFDEYFWTSKFQELRKVASGMAIHKHWRQTYFSTPSNLAHEAYPFWSGALFNRGRKKEERIQLDLSHTALARGLLCPDGQWRQIVTVEDALAGGCSLFDLEQLRLEYGPDEFANLLMCQFVDDVLAVFKFSLLQGCMVDSWEVWEDYMPFAARPFGYRPVWLGYDPNGGSGMGDSAALVVLAPPAVPGGKFRILERIPFRGLDYEAQAEAIKKATERYVVTFIGIDRTGIGDAVYQLVKKFFPAVVGFTYSPHVKTQLVLKAHDVMSKGRLEFDAGHTDIAQSFMAIRKTSTAGGGQITYKADRSAQASHADIAWATMHALSNEGIDGQIGTNQSFMEMYS</sequence>
<feature type="domain" description="Terminase large subunit gp17-like C-terminal" evidence="4">
    <location>
        <begin position="447"/>
        <end position="607"/>
    </location>
</feature>
<dbReference type="InterPro" id="IPR010332">
    <property type="entry name" value="ATPase_terminase-su_N"/>
</dbReference>
<dbReference type="Pfam" id="PF17289">
    <property type="entry name" value="Terminase_6C"/>
    <property type="match status" value="1"/>
</dbReference>
<keyword evidence="6" id="KW-1185">Reference proteome</keyword>
<dbReference type="InterPro" id="IPR027417">
    <property type="entry name" value="P-loop_NTPase"/>
</dbReference>
<dbReference type="Pfam" id="PF06056">
    <property type="entry name" value="Terminase_5"/>
    <property type="match status" value="1"/>
</dbReference>